<feature type="transmembrane region" description="Helical" evidence="7">
    <location>
        <begin position="94"/>
        <end position="112"/>
    </location>
</feature>
<gene>
    <name evidence="8" type="ORF">PVAR5_7850</name>
</gene>
<organism evidence="8 9">
    <name type="scientific">Byssochlamys spectabilis (strain No. 5 / NBRC 109023)</name>
    <name type="common">Paecilomyces variotii</name>
    <dbReference type="NCBI Taxonomy" id="1356009"/>
    <lineage>
        <taxon>Eukaryota</taxon>
        <taxon>Fungi</taxon>
        <taxon>Dikarya</taxon>
        <taxon>Ascomycota</taxon>
        <taxon>Pezizomycotina</taxon>
        <taxon>Eurotiomycetes</taxon>
        <taxon>Eurotiomycetidae</taxon>
        <taxon>Eurotiales</taxon>
        <taxon>Thermoascaceae</taxon>
        <taxon>Paecilomyces</taxon>
    </lineage>
</organism>
<dbReference type="OrthoDB" id="3639251at2759"/>
<comment type="caution">
    <text evidence="8">The sequence shown here is derived from an EMBL/GenBank/DDBJ whole genome shotgun (WGS) entry which is preliminary data.</text>
</comment>
<feature type="transmembrane region" description="Helical" evidence="7">
    <location>
        <begin position="12"/>
        <end position="34"/>
    </location>
</feature>
<comment type="subcellular location">
    <subcellularLocation>
        <location evidence="1">Membrane</location>
        <topology evidence="1">Multi-pass membrane protein</topology>
    </subcellularLocation>
</comment>
<dbReference type="AlphaFoldDB" id="V5FMD7"/>
<dbReference type="EMBL" id="BAUL01000281">
    <property type="protein sequence ID" value="GAD99144.1"/>
    <property type="molecule type" value="Genomic_DNA"/>
</dbReference>
<evidence type="ECO:0000256" key="1">
    <source>
        <dbReference type="ARBA" id="ARBA00004141"/>
    </source>
</evidence>
<dbReference type="Gene3D" id="1.20.1250.20">
    <property type="entry name" value="MFS general substrate transporter like domains"/>
    <property type="match status" value="1"/>
</dbReference>
<evidence type="ECO:0000313" key="8">
    <source>
        <dbReference type="EMBL" id="GAD99144.1"/>
    </source>
</evidence>
<dbReference type="GO" id="GO:0016020">
    <property type="term" value="C:membrane"/>
    <property type="evidence" value="ECO:0007669"/>
    <property type="project" value="UniProtKB-SubCell"/>
</dbReference>
<evidence type="ECO:0000256" key="4">
    <source>
        <dbReference type="ARBA" id="ARBA00022989"/>
    </source>
</evidence>
<keyword evidence="3 7" id="KW-0812">Transmembrane</keyword>
<evidence type="ECO:0000256" key="5">
    <source>
        <dbReference type="ARBA" id="ARBA00023136"/>
    </source>
</evidence>
<evidence type="ECO:0000256" key="2">
    <source>
        <dbReference type="ARBA" id="ARBA00022448"/>
    </source>
</evidence>
<dbReference type="HOGENOM" id="CLU_1562787_0_0_1"/>
<feature type="transmembrane region" description="Helical" evidence="7">
    <location>
        <begin position="41"/>
        <end position="60"/>
    </location>
</feature>
<dbReference type="GO" id="GO:0022857">
    <property type="term" value="F:transmembrane transporter activity"/>
    <property type="evidence" value="ECO:0007669"/>
    <property type="project" value="TreeGrafter"/>
</dbReference>
<dbReference type="PANTHER" id="PTHR43791:SF36">
    <property type="entry name" value="TRANSPORTER, PUTATIVE (AFU_ORTHOLOGUE AFUA_6G08340)-RELATED"/>
    <property type="match status" value="1"/>
</dbReference>
<protein>
    <recommendedName>
        <fullName evidence="10">Pantothenate transporter</fullName>
    </recommendedName>
</protein>
<evidence type="ECO:0000256" key="7">
    <source>
        <dbReference type="SAM" id="Phobius"/>
    </source>
</evidence>
<dbReference type="InParanoid" id="V5FMD7"/>
<accession>V5FMD7</accession>
<evidence type="ECO:0000313" key="9">
    <source>
        <dbReference type="Proteomes" id="UP000018001"/>
    </source>
</evidence>
<dbReference type="InterPro" id="IPR036259">
    <property type="entry name" value="MFS_trans_sf"/>
</dbReference>
<evidence type="ECO:0000256" key="3">
    <source>
        <dbReference type="ARBA" id="ARBA00022692"/>
    </source>
</evidence>
<feature type="transmembrane region" description="Helical" evidence="7">
    <location>
        <begin position="158"/>
        <end position="179"/>
    </location>
</feature>
<sequence>MQEDLEMFGNQYTYATTAYTVSYAVMQIPSTLIIQKIRPSYWLAFMEIGWGVFTFAQASLSNVPQLYAFRFMTYGLLPNGILAVWPKSVKLKEFAFLTDGVQLMTAIYYTWANEVCSDDNEERAFVVSSMNGFQYAVAAWLPIVIFPQTEAPTFRKGFPATFGFVIAALVVIVITQLLALREKRQKISDAQEDGVTTPEEDGISSAKVKI</sequence>
<evidence type="ECO:0000256" key="6">
    <source>
        <dbReference type="SAM" id="MobiDB-lite"/>
    </source>
</evidence>
<reference evidence="9" key="1">
    <citation type="journal article" date="2014" name="Genome Announc.">
        <title>Draft genome sequence of the formaldehyde-resistant fungus Byssochlamys spectabilis No. 5 (anamorph Paecilomyces variotii No. 5) (NBRC109023).</title>
        <authorList>
            <person name="Oka T."/>
            <person name="Ekino K."/>
            <person name="Fukuda K."/>
            <person name="Nomura Y."/>
        </authorList>
    </citation>
    <scope>NUCLEOTIDE SEQUENCE [LARGE SCALE GENOMIC DNA]</scope>
    <source>
        <strain evidence="9">No. 5 / NBRC 109023</strain>
    </source>
</reference>
<dbReference type="Proteomes" id="UP000018001">
    <property type="component" value="Unassembled WGS sequence"/>
</dbReference>
<feature type="region of interest" description="Disordered" evidence="6">
    <location>
        <begin position="189"/>
        <end position="210"/>
    </location>
</feature>
<dbReference type="eggNOG" id="KOG2533">
    <property type="taxonomic scope" value="Eukaryota"/>
</dbReference>
<proteinExistence type="predicted"/>
<name>V5FMD7_BYSSN</name>
<keyword evidence="9" id="KW-1185">Reference proteome</keyword>
<feature type="transmembrane region" description="Helical" evidence="7">
    <location>
        <begin position="124"/>
        <end position="146"/>
    </location>
</feature>
<evidence type="ECO:0008006" key="10">
    <source>
        <dbReference type="Google" id="ProtNLM"/>
    </source>
</evidence>
<keyword evidence="5 7" id="KW-0472">Membrane</keyword>
<keyword evidence="4 7" id="KW-1133">Transmembrane helix</keyword>
<dbReference type="PANTHER" id="PTHR43791">
    <property type="entry name" value="PERMEASE-RELATED"/>
    <property type="match status" value="1"/>
</dbReference>
<dbReference type="SUPFAM" id="SSF103473">
    <property type="entry name" value="MFS general substrate transporter"/>
    <property type="match status" value="2"/>
</dbReference>
<keyword evidence="2" id="KW-0813">Transport</keyword>